<organism evidence="1 2">
    <name type="scientific">Lates japonicus</name>
    <name type="common">Japanese lates</name>
    <dbReference type="NCBI Taxonomy" id="270547"/>
    <lineage>
        <taxon>Eukaryota</taxon>
        <taxon>Metazoa</taxon>
        <taxon>Chordata</taxon>
        <taxon>Craniata</taxon>
        <taxon>Vertebrata</taxon>
        <taxon>Euteleostomi</taxon>
        <taxon>Actinopterygii</taxon>
        <taxon>Neopterygii</taxon>
        <taxon>Teleostei</taxon>
        <taxon>Neoteleostei</taxon>
        <taxon>Acanthomorphata</taxon>
        <taxon>Carangaria</taxon>
        <taxon>Carangaria incertae sedis</taxon>
        <taxon>Centropomidae</taxon>
        <taxon>Lates</taxon>
    </lineage>
</organism>
<proteinExistence type="predicted"/>
<accession>A0AAD3MK69</accession>
<gene>
    <name evidence="1" type="ORF">AKAME5_002980800</name>
</gene>
<reference evidence="1" key="1">
    <citation type="submission" date="2022-08" db="EMBL/GenBank/DDBJ databases">
        <title>Genome sequencing of akame (Lates japonicus).</title>
        <authorList>
            <person name="Hashiguchi Y."/>
            <person name="Takahashi H."/>
        </authorList>
    </citation>
    <scope>NUCLEOTIDE SEQUENCE</scope>
    <source>
        <strain evidence="1">Kochi</strain>
    </source>
</reference>
<feature type="non-terminal residue" evidence="1">
    <location>
        <position position="76"/>
    </location>
</feature>
<dbReference type="InterPro" id="IPR013783">
    <property type="entry name" value="Ig-like_fold"/>
</dbReference>
<sequence length="76" mass="8527">MTLYNQIENRSFFTLSDGTFRINNLSRTDSGEYTLVAFDSTGQRSEPQTLQLFIQAPVSSVLLVSECLSQGEMRVS</sequence>
<evidence type="ECO:0000313" key="1">
    <source>
        <dbReference type="EMBL" id="GLD54951.1"/>
    </source>
</evidence>
<comment type="caution">
    <text evidence="1">The sequence shown here is derived from an EMBL/GenBank/DDBJ whole genome shotgun (WGS) entry which is preliminary data.</text>
</comment>
<evidence type="ECO:0000313" key="2">
    <source>
        <dbReference type="Proteomes" id="UP001279410"/>
    </source>
</evidence>
<dbReference type="EMBL" id="BRZM01007491">
    <property type="protein sequence ID" value="GLD54951.1"/>
    <property type="molecule type" value="Genomic_DNA"/>
</dbReference>
<dbReference type="Proteomes" id="UP001279410">
    <property type="component" value="Unassembled WGS sequence"/>
</dbReference>
<dbReference type="Gene3D" id="2.60.40.10">
    <property type="entry name" value="Immunoglobulins"/>
    <property type="match status" value="1"/>
</dbReference>
<keyword evidence="2" id="KW-1185">Reference proteome</keyword>
<dbReference type="SUPFAM" id="SSF48726">
    <property type="entry name" value="Immunoglobulin"/>
    <property type="match status" value="1"/>
</dbReference>
<dbReference type="InterPro" id="IPR036179">
    <property type="entry name" value="Ig-like_dom_sf"/>
</dbReference>
<dbReference type="AlphaFoldDB" id="A0AAD3MK69"/>
<protein>
    <submittedName>
        <fullName evidence="1">Uncharacterized protein</fullName>
    </submittedName>
</protein>
<name>A0AAD3MK69_LATJO</name>